<evidence type="ECO:0000313" key="1">
    <source>
        <dbReference type="EMBL" id="KAH1106502.1"/>
    </source>
</evidence>
<dbReference type="EMBL" id="JAIQCV010000004">
    <property type="protein sequence ID" value="KAH1106502.1"/>
    <property type="molecule type" value="Genomic_DNA"/>
</dbReference>
<name>A0A9D3W0T5_9ROSI</name>
<dbReference type="Proteomes" id="UP000828251">
    <property type="component" value="Unassembled WGS sequence"/>
</dbReference>
<accession>A0A9D3W0T5</accession>
<evidence type="ECO:0000313" key="2">
    <source>
        <dbReference type="Proteomes" id="UP000828251"/>
    </source>
</evidence>
<comment type="caution">
    <text evidence="1">The sequence shown here is derived from an EMBL/GenBank/DDBJ whole genome shotgun (WGS) entry which is preliminary data.</text>
</comment>
<protein>
    <submittedName>
        <fullName evidence="1">Uncharacterized protein</fullName>
    </submittedName>
</protein>
<organism evidence="1 2">
    <name type="scientific">Gossypium stocksii</name>
    <dbReference type="NCBI Taxonomy" id="47602"/>
    <lineage>
        <taxon>Eukaryota</taxon>
        <taxon>Viridiplantae</taxon>
        <taxon>Streptophyta</taxon>
        <taxon>Embryophyta</taxon>
        <taxon>Tracheophyta</taxon>
        <taxon>Spermatophyta</taxon>
        <taxon>Magnoliopsida</taxon>
        <taxon>eudicotyledons</taxon>
        <taxon>Gunneridae</taxon>
        <taxon>Pentapetalae</taxon>
        <taxon>rosids</taxon>
        <taxon>malvids</taxon>
        <taxon>Malvales</taxon>
        <taxon>Malvaceae</taxon>
        <taxon>Malvoideae</taxon>
        <taxon>Gossypium</taxon>
    </lineage>
</organism>
<proteinExistence type="predicted"/>
<sequence length="97" mass="11185">MVIPKGQVQYSDFKGLQEELNKVVHKIIMKVEFAKEHLTKIVHAYFASKTVDPKIYDQKKKLEVELGRISTMLELHDKCQSEAIFFNDKSLNAGLFS</sequence>
<dbReference type="AlphaFoldDB" id="A0A9D3W0T5"/>
<keyword evidence="2" id="KW-1185">Reference proteome</keyword>
<reference evidence="1 2" key="1">
    <citation type="journal article" date="2021" name="Plant Biotechnol. J.">
        <title>Multi-omics assisted identification of the key and species-specific regulatory components of drought-tolerant mechanisms in Gossypium stocksii.</title>
        <authorList>
            <person name="Yu D."/>
            <person name="Ke L."/>
            <person name="Zhang D."/>
            <person name="Wu Y."/>
            <person name="Sun Y."/>
            <person name="Mei J."/>
            <person name="Sun J."/>
            <person name="Sun Y."/>
        </authorList>
    </citation>
    <scope>NUCLEOTIDE SEQUENCE [LARGE SCALE GENOMIC DNA]</scope>
    <source>
        <strain evidence="2">cv. E1</strain>
        <tissue evidence="1">Leaf</tissue>
    </source>
</reference>
<gene>
    <name evidence="1" type="ORF">J1N35_010270</name>
</gene>